<dbReference type="EMBL" id="PCRM01000043">
    <property type="protein sequence ID" value="PIP21398.1"/>
    <property type="molecule type" value="Genomic_DNA"/>
</dbReference>
<protein>
    <submittedName>
        <fullName evidence="1">Uncharacterized protein</fullName>
    </submittedName>
</protein>
<gene>
    <name evidence="1" type="ORF">COX39_03180</name>
</gene>
<reference evidence="1 2" key="1">
    <citation type="submission" date="2017-09" db="EMBL/GenBank/DDBJ databases">
        <title>Depth-based differentiation of microbial function through sediment-hosted aquifers and enrichment of novel symbionts in the deep terrestrial subsurface.</title>
        <authorList>
            <person name="Probst A.J."/>
            <person name="Ladd B."/>
            <person name="Jarett J.K."/>
            <person name="Geller-Mcgrath D.E."/>
            <person name="Sieber C.M."/>
            <person name="Emerson J.B."/>
            <person name="Anantharaman K."/>
            <person name="Thomas B.C."/>
            <person name="Malmstrom R."/>
            <person name="Stieglmeier M."/>
            <person name="Klingl A."/>
            <person name="Woyke T."/>
            <person name="Ryan C.M."/>
            <person name="Banfield J.F."/>
        </authorList>
    </citation>
    <scope>NUCLEOTIDE SEQUENCE [LARGE SCALE GENOMIC DNA]</scope>
    <source>
        <strain evidence="1">CG23_combo_of_CG06-09_8_20_14_all_40_13</strain>
    </source>
</reference>
<name>A0A2G9YQ89_9BACT</name>
<evidence type="ECO:0000313" key="1">
    <source>
        <dbReference type="EMBL" id="PIP21398.1"/>
    </source>
</evidence>
<proteinExistence type="predicted"/>
<sequence length="89" mass="10038">MENIDEILKKRFSHYGLGKIAQASLVCQRAQEVAADKYQVISFKKGVLSLRVQSSAAACELRLCQTELIEKINQALPSPMVEKLKFRVE</sequence>
<comment type="caution">
    <text evidence="1">The sequence shown here is derived from an EMBL/GenBank/DDBJ whole genome shotgun (WGS) entry which is preliminary data.</text>
</comment>
<dbReference type="Pfam" id="PF05258">
    <property type="entry name" value="DciA"/>
    <property type="match status" value="1"/>
</dbReference>
<dbReference type="InterPro" id="IPR007922">
    <property type="entry name" value="DciA-like"/>
</dbReference>
<evidence type="ECO:0000313" key="2">
    <source>
        <dbReference type="Proteomes" id="UP000231567"/>
    </source>
</evidence>
<organism evidence="1 2">
    <name type="scientific">Candidatus Nealsonbacteria bacterium CG23_combo_of_CG06-09_8_20_14_all_40_13</name>
    <dbReference type="NCBI Taxonomy" id="1974724"/>
    <lineage>
        <taxon>Bacteria</taxon>
        <taxon>Candidatus Nealsoniibacteriota</taxon>
    </lineage>
</organism>
<accession>A0A2G9YQ89</accession>
<dbReference type="AlphaFoldDB" id="A0A2G9YQ89"/>
<dbReference type="Proteomes" id="UP000231567">
    <property type="component" value="Unassembled WGS sequence"/>
</dbReference>